<feature type="transmembrane region" description="Helical" evidence="1">
    <location>
        <begin position="306"/>
        <end position="329"/>
    </location>
</feature>
<feature type="transmembrane region" description="Helical" evidence="1">
    <location>
        <begin position="113"/>
        <end position="137"/>
    </location>
</feature>
<evidence type="ECO:0000313" key="3">
    <source>
        <dbReference type="Proteomes" id="UP000824205"/>
    </source>
</evidence>
<keyword evidence="1" id="KW-0472">Membrane</keyword>
<protein>
    <submittedName>
        <fullName evidence="2">Uncharacterized protein</fullName>
    </submittedName>
</protein>
<feature type="transmembrane region" description="Helical" evidence="1">
    <location>
        <begin position="67"/>
        <end position="92"/>
    </location>
</feature>
<feature type="transmembrane region" description="Helical" evidence="1">
    <location>
        <begin position="341"/>
        <end position="366"/>
    </location>
</feature>
<proteinExistence type="predicted"/>
<dbReference type="Proteomes" id="UP000824205">
    <property type="component" value="Unassembled WGS sequence"/>
</dbReference>
<keyword evidence="1" id="KW-0812">Transmembrane</keyword>
<feature type="transmembrane region" description="Helical" evidence="1">
    <location>
        <begin position="283"/>
        <end position="300"/>
    </location>
</feature>
<name>A0A9D1RDI8_9FIRM</name>
<reference evidence="2" key="2">
    <citation type="submission" date="2021-04" db="EMBL/GenBank/DDBJ databases">
        <authorList>
            <person name="Gilroy R."/>
        </authorList>
    </citation>
    <scope>NUCLEOTIDE SEQUENCE</scope>
    <source>
        <strain evidence="2">421</strain>
    </source>
</reference>
<keyword evidence="1" id="KW-1133">Transmembrane helix</keyword>
<feature type="transmembrane region" description="Helical" evidence="1">
    <location>
        <begin position="157"/>
        <end position="175"/>
    </location>
</feature>
<reference evidence="2" key="1">
    <citation type="journal article" date="2021" name="PeerJ">
        <title>Extensive microbial diversity within the chicken gut microbiome revealed by metagenomics and culture.</title>
        <authorList>
            <person name="Gilroy R."/>
            <person name="Ravi A."/>
            <person name="Getino M."/>
            <person name="Pursley I."/>
            <person name="Horton D.L."/>
            <person name="Alikhan N.F."/>
            <person name="Baker D."/>
            <person name="Gharbi K."/>
            <person name="Hall N."/>
            <person name="Watson M."/>
            <person name="Adriaenssens E.M."/>
            <person name="Foster-Nyarko E."/>
            <person name="Jarju S."/>
            <person name="Secka A."/>
            <person name="Antonio M."/>
            <person name="Oren A."/>
            <person name="Chaudhuri R.R."/>
            <person name="La Ragione R."/>
            <person name="Hildebrand F."/>
            <person name="Pallen M.J."/>
        </authorList>
    </citation>
    <scope>NUCLEOTIDE SEQUENCE</scope>
    <source>
        <strain evidence="2">421</strain>
    </source>
</reference>
<evidence type="ECO:0000256" key="1">
    <source>
        <dbReference type="SAM" id="Phobius"/>
    </source>
</evidence>
<feature type="transmembrane region" description="Helical" evidence="1">
    <location>
        <begin position="187"/>
        <end position="206"/>
    </location>
</feature>
<accession>A0A9D1RDI8</accession>
<feature type="transmembrane region" description="Helical" evidence="1">
    <location>
        <begin position="27"/>
        <end position="47"/>
    </location>
</feature>
<dbReference type="AlphaFoldDB" id="A0A9D1RDI8"/>
<gene>
    <name evidence="2" type="ORF">IAA48_06430</name>
</gene>
<dbReference type="EMBL" id="DXGE01000027">
    <property type="protein sequence ID" value="HIW86118.1"/>
    <property type="molecule type" value="Genomic_DNA"/>
</dbReference>
<sequence length="659" mass="73975">MRSTNYSAKGNFSAAFKATARRRLPGMIIITVICGLVSAVGAFVQLSDYMYYGDTLYLEDIVYSAQLWAAAITLILAVYLFVITCDMFAPYFKRRQCDYHLALPVTRADIYNSNFLFGLLSIIPAAAASCVLYMGTLRAGLAALNRTVVSDSEQSCVFQFLCMPAALLAAYAAFHMSAAVAGKKTQYFLYCLVCLESAPVLFMGFAEQLNIIWGLYADAMKAVVFTPAGAFIDIFSDSEVRDSHFCWVMIIMLAEAAAMYAAGLLEFKRRKAETAESGMEPCAVKYIFMAVFTGAGYMYLATMRSVALSMLLGVLGVFICAAIFAPLNFHRKKLFNKKTGALFGAVAAFCLAFTGCACIVNASGYVRYTPAVADVQSVTVKNYDSWSDYSMNTALFGLLDSAVADRRTVMNEATLSQPENIESVIAFHIAAVSNEARRYSFSDYVGDVIYDAIGESETEEYDPFAYETINCKIEYTLKDGSTVTRTYSIQYDLWNKYIPIFRNEEALLQQEPYSYTDEEEIMFLYIYGYTETEDEYAYEDVYIEEYYVLPPEMWQQIRDAAVQDKLEENDSDFYMGDDSLSYISVYTINPQLPQAEQEKIRAMTPYERNQYDDAYWSSVDATGPEPFLSADITLNPGNERLLSILSSEDCEQYKHEVVY</sequence>
<feature type="transmembrane region" description="Helical" evidence="1">
    <location>
        <begin position="244"/>
        <end position="262"/>
    </location>
</feature>
<organism evidence="2 3">
    <name type="scientific">Candidatus Eubacterium faecipullorum</name>
    <dbReference type="NCBI Taxonomy" id="2838571"/>
    <lineage>
        <taxon>Bacteria</taxon>
        <taxon>Bacillati</taxon>
        <taxon>Bacillota</taxon>
        <taxon>Clostridia</taxon>
        <taxon>Eubacteriales</taxon>
        <taxon>Eubacteriaceae</taxon>
        <taxon>Eubacterium</taxon>
    </lineage>
</organism>
<evidence type="ECO:0000313" key="2">
    <source>
        <dbReference type="EMBL" id="HIW86118.1"/>
    </source>
</evidence>
<comment type="caution">
    <text evidence="2">The sequence shown here is derived from an EMBL/GenBank/DDBJ whole genome shotgun (WGS) entry which is preliminary data.</text>
</comment>